<keyword evidence="3 11" id="KW-0436">Ligase</keyword>
<feature type="binding site" evidence="11">
    <location>
        <position position="686"/>
    </location>
    <ligand>
        <name>Zn(2+)</name>
        <dbReference type="ChEBI" id="CHEBI:29105"/>
    </ligand>
</feature>
<dbReference type="InterPro" id="IPR003156">
    <property type="entry name" value="DHHA1_dom"/>
</dbReference>
<dbReference type="AlphaFoldDB" id="A0A225D985"/>
<feature type="binding site" evidence="11">
    <location>
        <position position="682"/>
    </location>
    <ligand>
        <name>Zn(2+)</name>
        <dbReference type="ChEBI" id="CHEBI:29105"/>
    </ligand>
</feature>
<keyword evidence="15" id="KW-1185">Reference proteome</keyword>
<dbReference type="SUPFAM" id="SSF101353">
    <property type="entry name" value="Putative anticodon-binding domain of alanyl-tRNA synthetase (AlaRS)"/>
    <property type="match status" value="1"/>
</dbReference>
<dbReference type="GO" id="GO:0005524">
    <property type="term" value="F:ATP binding"/>
    <property type="evidence" value="ECO:0007669"/>
    <property type="project" value="UniProtKB-UniRule"/>
</dbReference>
<dbReference type="FunFam" id="3.10.310.40:FF:000001">
    <property type="entry name" value="Alanine--tRNA ligase"/>
    <property type="match status" value="1"/>
</dbReference>
<dbReference type="Proteomes" id="UP000214646">
    <property type="component" value="Unassembled WGS sequence"/>
</dbReference>
<dbReference type="PANTHER" id="PTHR11777">
    <property type="entry name" value="ALANYL-TRNA SYNTHETASE"/>
    <property type="match status" value="1"/>
</dbReference>
<comment type="cofactor">
    <cofactor evidence="11">
        <name>Zn(2+)</name>
        <dbReference type="ChEBI" id="CHEBI:29105"/>
    </cofactor>
    <text evidence="11">Binds 1 zinc ion per subunit.</text>
</comment>
<dbReference type="GO" id="GO:0002161">
    <property type="term" value="F:aminoacyl-tRNA deacylase activity"/>
    <property type="evidence" value="ECO:0007669"/>
    <property type="project" value="TreeGrafter"/>
</dbReference>
<dbReference type="OrthoDB" id="9803884at2"/>
<dbReference type="PROSITE" id="PS50860">
    <property type="entry name" value="AA_TRNA_LIGASE_II_ALA"/>
    <property type="match status" value="1"/>
</dbReference>
<evidence type="ECO:0000256" key="5">
    <source>
        <dbReference type="ARBA" id="ARBA00022741"/>
    </source>
</evidence>
<evidence type="ECO:0000256" key="4">
    <source>
        <dbReference type="ARBA" id="ARBA00022723"/>
    </source>
</evidence>
<keyword evidence="10 11" id="KW-0030">Aminoacyl-tRNA synthetase</keyword>
<feature type="binding site" evidence="11">
    <location>
        <position position="570"/>
    </location>
    <ligand>
        <name>Zn(2+)</name>
        <dbReference type="ChEBI" id="CHEBI:29105"/>
    </ligand>
</feature>
<dbReference type="InterPro" id="IPR050058">
    <property type="entry name" value="Ala-tRNA_ligase"/>
</dbReference>
<dbReference type="InterPro" id="IPR009000">
    <property type="entry name" value="Transl_B-barrel_sf"/>
</dbReference>
<dbReference type="Gene3D" id="3.30.930.10">
    <property type="entry name" value="Bira Bifunctional Protein, Domain 2"/>
    <property type="match status" value="1"/>
</dbReference>
<keyword evidence="4 11" id="KW-0479">Metal-binding</keyword>
<comment type="similarity">
    <text evidence="1 11">Belongs to the class-II aminoacyl-tRNA synthetase family.</text>
</comment>
<evidence type="ECO:0000259" key="13">
    <source>
        <dbReference type="PROSITE" id="PS50860"/>
    </source>
</evidence>
<reference evidence="15" key="1">
    <citation type="submission" date="2017-06" db="EMBL/GenBank/DDBJ databases">
        <title>Genome analysis of Fimbriiglobus ruber SP5, the first member of the order Planctomycetales with confirmed chitinolytic capability.</title>
        <authorList>
            <person name="Ravin N.V."/>
            <person name="Rakitin A.L."/>
            <person name="Ivanova A.A."/>
            <person name="Beletsky A.V."/>
            <person name="Kulichevskaya I.S."/>
            <person name="Mardanov A.V."/>
            <person name="Dedysh S.N."/>
        </authorList>
    </citation>
    <scope>NUCLEOTIDE SEQUENCE [LARGE SCALE GENOMIC DNA]</scope>
    <source>
        <strain evidence="15">SP5</strain>
    </source>
</reference>
<dbReference type="SUPFAM" id="SSF55681">
    <property type="entry name" value="Class II aaRS and biotin synthetases"/>
    <property type="match status" value="1"/>
</dbReference>
<feature type="binding site" evidence="11">
    <location>
        <position position="574"/>
    </location>
    <ligand>
        <name>Zn(2+)</name>
        <dbReference type="ChEBI" id="CHEBI:29105"/>
    </ligand>
</feature>
<evidence type="ECO:0000256" key="2">
    <source>
        <dbReference type="ARBA" id="ARBA00022555"/>
    </source>
</evidence>
<dbReference type="PANTHER" id="PTHR11777:SF9">
    <property type="entry name" value="ALANINE--TRNA LIGASE, CYTOPLASMIC"/>
    <property type="match status" value="1"/>
</dbReference>
<keyword evidence="6 11" id="KW-0862">Zinc</keyword>
<dbReference type="Pfam" id="PF01411">
    <property type="entry name" value="tRNA-synt_2c"/>
    <property type="match status" value="1"/>
</dbReference>
<dbReference type="GO" id="GO:0004813">
    <property type="term" value="F:alanine-tRNA ligase activity"/>
    <property type="evidence" value="ECO:0007669"/>
    <property type="project" value="UniProtKB-UniRule"/>
</dbReference>
<evidence type="ECO:0000256" key="1">
    <source>
        <dbReference type="ARBA" id="ARBA00008226"/>
    </source>
</evidence>
<dbReference type="GO" id="GO:0008270">
    <property type="term" value="F:zinc ion binding"/>
    <property type="evidence" value="ECO:0007669"/>
    <property type="project" value="UniProtKB-UniRule"/>
</dbReference>
<dbReference type="SUPFAM" id="SSF50447">
    <property type="entry name" value="Translation proteins"/>
    <property type="match status" value="1"/>
</dbReference>
<dbReference type="Gene3D" id="2.40.30.130">
    <property type="match status" value="1"/>
</dbReference>
<keyword evidence="8 11" id="KW-0694">RNA-binding</keyword>
<dbReference type="InterPro" id="IPR018164">
    <property type="entry name" value="Ala-tRNA-synth_IIc_N"/>
</dbReference>
<dbReference type="SUPFAM" id="SSF55186">
    <property type="entry name" value="ThrRS/AlaRS common domain"/>
    <property type="match status" value="1"/>
</dbReference>
<dbReference type="NCBIfam" id="TIGR00344">
    <property type="entry name" value="alaS"/>
    <property type="match status" value="1"/>
</dbReference>
<evidence type="ECO:0000313" key="14">
    <source>
        <dbReference type="EMBL" id="OWK37533.1"/>
    </source>
</evidence>
<dbReference type="InterPro" id="IPR018165">
    <property type="entry name" value="Ala-tRNA-synth_IIc_core"/>
</dbReference>
<protein>
    <recommendedName>
        <fullName evidence="11">Alanine--tRNA ligase</fullName>
        <ecNumber evidence="11">6.1.1.7</ecNumber>
    </recommendedName>
    <alternativeName>
        <fullName evidence="11">Alanyl-tRNA synthetase</fullName>
        <shortName evidence="11">AlaRS</shortName>
    </alternativeName>
</protein>
<name>A0A225D985_9BACT</name>
<dbReference type="FunFam" id="3.30.980.10:FF:000004">
    <property type="entry name" value="Alanine--tRNA ligase, cytoplasmic"/>
    <property type="match status" value="1"/>
</dbReference>
<dbReference type="Pfam" id="PF02272">
    <property type="entry name" value="DHHA1"/>
    <property type="match status" value="1"/>
</dbReference>
<dbReference type="InterPro" id="IPR023033">
    <property type="entry name" value="Ala_tRNA_ligase_euk/bac"/>
</dbReference>
<dbReference type="Pfam" id="PF07973">
    <property type="entry name" value="tRNA_SAD"/>
    <property type="match status" value="1"/>
</dbReference>
<dbReference type="SMART" id="SM00863">
    <property type="entry name" value="tRNA_SAD"/>
    <property type="match status" value="1"/>
</dbReference>
<comment type="domain">
    <text evidence="11">Consists of three domains; the N-terminal catalytic domain, the editing domain and the C-terminal C-Ala domain. The editing domain removes incorrectly charged amino acids, while the C-Ala domain, along with tRNA(Ala), serves as a bridge to cooperatively bring together the editing and aminoacylation centers thus stimulating deacylation of misacylated tRNAs.</text>
</comment>
<keyword evidence="11" id="KW-0963">Cytoplasm</keyword>
<evidence type="ECO:0000256" key="7">
    <source>
        <dbReference type="ARBA" id="ARBA00022840"/>
    </source>
</evidence>
<sequence length="895" mass="97672">MPTSTEIRQQFIDFFCQKHGHTFVPSSSVVPLDDPTLLFANAGMNQFKPYFLGTEKPPYKRAANTQKCIRAGGKHNDLDDVGKDTYHHTFFEMLGNWSFGDYFKKEAIAWAWELLTDVWKMDKSRLHVTVFEGDPANGIPRDDEAADYWRAVGVPDAHIHLGNKKDNFWEMGNTGPCGPCTEIHYDHTPDKSGGPLVNKGTDQVIEIWNNVFIQFNRNADQSLTPLPAKHVDTGMGFERVTKVLQGKSSNYDTDVFTPIFEAIQSVTGAPAYTGKLEDLKDTAYRVIADHIRMLTFALTDGGVPSNVGRGYVIRSVLRRAERYGWQQFGLKEPFLYKLVPTVVEHMGAAFPELKRDPKKVQDVIRDEEKSFLRTLGRGIKLFAEAADRARKNNGVVSGKDAFDLHTTHGLFIDITTQMALEAGLTVDRADYERRWVIFTTPTNNARPVVSAIKGDLPKTDDSPKYQPTPIDATVVGWVKDNTVTREGTLAAGEAVALLLDRTNFYAEQGGQVGDAGMIRSPSGADFVIEDTLRLGDAVLHIGRLEQGELAVGEKVQAEVGATRPDTMKNHTATHLMNLALREVLGGHVEQKGSLVDADKTRFDFSHDRPLTPDEIRAVEARVNQAVAADQPVAAITMPLAEAKKLPGVRAVFGEKYPDPVRVVMVGAETPADVTADLSVEFCGGTHVPRTGTIGYFKIVEQGGVAKGVRRVTAVTGRAATETVRKMTAVVDDLTARFQCKVDDLPARVDALQEEIKKLQAQLKKGVAADLSGTVDKLVDAAPEVNGVKLVVGQLPAAPVDQVRTQVDRVRQKVKSAFVVFGWAEDDGKAPLIVALTSDLLAKGLKAGDVIKPLAEIVGGKGGGKPDLAQAGGKDASKLPEAMAKALELGRELLTK</sequence>
<dbReference type="InterPro" id="IPR045864">
    <property type="entry name" value="aa-tRNA-synth_II/BPL/LPL"/>
</dbReference>
<dbReference type="EMBL" id="NIDE01000014">
    <property type="protein sequence ID" value="OWK37533.1"/>
    <property type="molecule type" value="Genomic_DNA"/>
</dbReference>
<keyword evidence="7 11" id="KW-0067">ATP-binding</keyword>
<evidence type="ECO:0000256" key="12">
    <source>
        <dbReference type="SAM" id="Coils"/>
    </source>
</evidence>
<accession>A0A225D985</accession>
<comment type="function">
    <text evidence="11">Catalyzes the attachment of alanine to tRNA(Ala) in a two-step reaction: alanine is first activated by ATP to form Ala-AMP and then transferred to the acceptor end of tRNA(Ala). Also edits incorrectly charged Ser-tRNA(Ala) and Gly-tRNA(Ala) via its editing domain.</text>
</comment>
<dbReference type="PRINTS" id="PR00980">
    <property type="entry name" value="TRNASYNTHALA"/>
</dbReference>
<comment type="catalytic activity">
    <reaction evidence="11">
        <text>tRNA(Ala) + L-alanine + ATP = L-alanyl-tRNA(Ala) + AMP + diphosphate</text>
        <dbReference type="Rhea" id="RHEA:12540"/>
        <dbReference type="Rhea" id="RHEA-COMP:9657"/>
        <dbReference type="Rhea" id="RHEA-COMP:9923"/>
        <dbReference type="ChEBI" id="CHEBI:30616"/>
        <dbReference type="ChEBI" id="CHEBI:33019"/>
        <dbReference type="ChEBI" id="CHEBI:57972"/>
        <dbReference type="ChEBI" id="CHEBI:78442"/>
        <dbReference type="ChEBI" id="CHEBI:78497"/>
        <dbReference type="ChEBI" id="CHEBI:456215"/>
        <dbReference type="EC" id="6.1.1.7"/>
    </reaction>
</comment>
<evidence type="ECO:0000256" key="3">
    <source>
        <dbReference type="ARBA" id="ARBA00022598"/>
    </source>
</evidence>
<keyword evidence="2 11" id="KW-0820">tRNA-binding</keyword>
<dbReference type="InterPro" id="IPR012947">
    <property type="entry name" value="tRNA_SAD"/>
</dbReference>
<evidence type="ECO:0000313" key="15">
    <source>
        <dbReference type="Proteomes" id="UP000214646"/>
    </source>
</evidence>
<dbReference type="Gene3D" id="3.10.310.40">
    <property type="match status" value="1"/>
</dbReference>
<dbReference type="FunFam" id="3.30.930.10:FF:000011">
    <property type="entry name" value="Alanine--tRNA ligase, cytoplasmic"/>
    <property type="match status" value="1"/>
</dbReference>
<dbReference type="InterPro" id="IPR018162">
    <property type="entry name" value="Ala-tRNA-ligase_IIc_anticod-bd"/>
</dbReference>
<dbReference type="RefSeq" id="WP_088257428.1">
    <property type="nucleotide sequence ID" value="NZ_NIDE01000014.1"/>
</dbReference>
<dbReference type="Gene3D" id="3.30.980.10">
    <property type="entry name" value="Threonyl-trna Synthetase, Chain A, domain 2"/>
    <property type="match status" value="1"/>
</dbReference>
<keyword evidence="5 11" id="KW-0547">Nucleotide-binding</keyword>
<dbReference type="InterPro" id="IPR002318">
    <property type="entry name" value="Ala-tRNA-lgiase_IIc"/>
</dbReference>
<dbReference type="InterPro" id="IPR018163">
    <property type="entry name" value="Thr/Ala-tRNA-synth_IIc_edit"/>
</dbReference>
<comment type="caution">
    <text evidence="14">The sequence shown here is derived from an EMBL/GenBank/DDBJ whole genome shotgun (WGS) entry which is preliminary data.</text>
</comment>
<dbReference type="CDD" id="cd00673">
    <property type="entry name" value="AlaRS_core"/>
    <property type="match status" value="1"/>
</dbReference>
<evidence type="ECO:0000256" key="6">
    <source>
        <dbReference type="ARBA" id="ARBA00022833"/>
    </source>
</evidence>
<proteinExistence type="inferred from homology"/>
<feature type="coiled-coil region" evidence="12">
    <location>
        <begin position="741"/>
        <end position="768"/>
    </location>
</feature>
<dbReference type="GO" id="GO:0000049">
    <property type="term" value="F:tRNA binding"/>
    <property type="evidence" value="ECO:0007669"/>
    <property type="project" value="UniProtKB-KW"/>
</dbReference>
<organism evidence="14 15">
    <name type="scientific">Fimbriiglobus ruber</name>
    <dbReference type="NCBI Taxonomy" id="1908690"/>
    <lineage>
        <taxon>Bacteria</taxon>
        <taxon>Pseudomonadati</taxon>
        <taxon>Planctomycetota</taxon>
        <taxon>Planctomycetia</taxon>
        <taxon>Gemmatales</taxon>
        <taxon>Gemmataceae</taxon>
        <taxon>Fimbriiglobus</taxon>
    </lineage>
</organism>
<evidence type="ECO:0000256" key="11">
    <source>
        <dbReference type="HAMAP-Rule" id="MF_00036"/>
    </source>
</evidence>
<dbReference type="EC" id="6.1.1.7" evidence="11"/>
<feature type="domain" description="Alanyl-transfer RNA synthetases family profile" evidence="13">
    <location>
        <begin position="2"/>
        <end position="725"/>
    </location>
</feature>
<dbReference type="GO" id="GO:0006419">
    <property type="term" value="P:alanyl-tRNA aminoacylation"/>
    <property type="evidence" value="ECO:0007669"/>
    <property type="project" value="UniProtKB-UniRule"/>
</dbReference>
<dbReference type="HAMAP" id="MF_00036_B">
    <property type="entry name" value="Ala_tRNA_synth_B"/>
    <property type="match status" value="1"/>
</dbReference>
<dbReference type="Gene3D" id="6.10.250.550">
    <property type="match status" value="1"/>
</dbReference>
<evidence type="ECO:0000256" key="8">
    <source>
        <dbReference type="ARBA" id="ARBA00022884"/>
    </source>
</evidence>
<evidence type="ECO:0000256" key="9">
    <source>
        <dbReference type="ARBA" id="ARBA00022917"/>
    </source>
</evidence>
<dbReference type="GO" id="GO:0005737">
    <property type="term" value="C:cytoplasm"/>
    <property type="evidence" value="ECO:0007669"/>
    <property type="project" value="UniProtKB-SubCell"/>
</dbReference>
<gene>
    <name evidence="11" type="primary">alaS</name>
    <name evidence="14" type="ORF">FRUB_06653</name>
</gene>
<dbReference type="Gene3D" id="3.30.54.20">
    <property type="match status" value="1"/>
</dbReference>
<evidence type="ECO:0000256" key="10">
    <source>
        <dbReference type="ARBA" id="ARBA00023146"/>
    </source>
</evidence>
<comment type="subcellular location">
    <subcellularLocation>
        <location evidence="11">Cytoplasm</location>
    </subcellularLocation>
</comment>
<keyword evidence="9 11" id="KW-0648">Protein biosynthesis</keyword>
<keyword evidence="12" id="KW-0175">Coiled coil</keyword>